<dbReference type="Proteomes" id="UP001524502">
    <property type="component" value="Unassembled WGS sequence"/>
</dbReference>
<protein>
    <submittedName>
        <fullName evidence="1">Uncharacterized protein</fullName>
    </submittedName>
</protein>
<keyword evidence="2" id="KW-1185">Reference proteome</keyword>
<evidence type="ECO:0000313" key="2">
    <source>
        <dbReference type="Proteomes" id="UP001524502"/>
    </source>
</evidence>
<gene>
    <name evidence="1" type="ORF">NE619_16330</name>
</gene>
<reference evidence="1 2" key="1">
    <citation type="submission" date="2022-06" db="EMBL/GenBank/DDBJ databases">
        <title>Isolation of gut microbiota from human fecal samples.</title>
        <authorList>
            <person name="Pamer E.G."/>
            <person name="Barat B."/>
            <person name="Waligurski E."/>
            <person name="Medina S."/>
            <person name="Paddock L."/>
            <person name="Mostad J."/>
        </authorList>
    </citation>
    <scope>NUCLEOTIDE SEQUENCE [LARGE SCALE GENOMIC DNA]</scope>
    <source>
        <strain evidence="1 2">SL.3.17</strain>
    </source>
</reference>
<comment type="caution">
    <text evidence="1">The sequence shown here is derived from an EMBL/GenBank/DDBJ whole genome shotgun (WGS) entry which is preliminary data.</text>
</comment>
<dbReference type="Gene3D" id="3.40.91.30">
    <property type="match status" value="1"/>
</dbReference>
<feature type="non-terminal residue" evidence="1">
    <location>
        <position position="1"/>
    </location>
</feature>
<accession>A0ABT1RSV8</accession>
<dbReference type="EMBL" id="JANFXK010000024">
    <property type="protein sequence ID" value="MCQ4638299.1"/>
    <property type="molecule type" value="Genomic_DNA"/>
</dbReference>
<sequence>ICDQGANSGSMVAGFCSKQPIWSQMAAVQRGICDQGVNSGSMVAGFYSKRPIWSQEKGETMDNFEKTLNLEIAVQERLLKESKAVIKQAPEGYLTARQRPEKTDYYQTCKGITEKGWGNKSVNIKHDPDKLCGLIEKMLAVKTRKICNKNLPLMHNLLRQYQTCDRETLIQELPPKYRKALELRREKQLQEWLAADYMKCPFDSKSHIHETACGELVRSKSEVIIANALFGYGIPFRYEERFPYPSEDGVFYYPDFTIRLLDGRRLIWEHLGLLQELGYCIENAQKLHTYQRNNLVIGKNLILTQDDNKGNCSSQFIFHIIESYILPYFTGVRQDGKSHGAFHGWEKQHRW</sequence>
<name>A0ABT1RSV8_9FIRM</name>
<organism evidence="1 2">
    <name type="scientific">Anaerovorax odorimutans</name>
    <dbReference type="NCBI Taxonomy" id="109327"/>
    <lineage>
        <taxon>Bacteria</taxon>
        <taxon>Bacillati</taxon>
        <taxon>Bacillota</taxon>
        <taxon>Clostridia</taxon>
        <taxon>Peptostreptococcales</taxon>
        <taxon>Anaerovoracaceae</taxon>
        <taxon>Anaerovorax</taxon>
    </lineage>
</organism>
<evidence type="ECO:0000313" key="1">
    <source>
        <dbReference type="EMBL" id="MCQ4638299.1"/>
    </source>
</evidence>
<proteinExistence type="predicted"/>
<dbReference type="RefSeq" id="WP_330640816.1">
    <property type="nucleotide sequence ID" value="NZ_JANFXK010000024.1"/>
</dbReference>